<name>A0A6B0UG44_IXORI</name>
<organism evidence="2">
    <name type="scientific">Ixodes ricinus</name>
    <name type="common">Common tick</name>
    <name type="synonym">Acarus ricinus</name>
    <dbReference type="NCBI Taxonomy" id="34613"/>
    <lineage>
        <taxon>Eukaryota</taxon>
        <taxon>Metazoa</taxon>
        <taxon>Ecdysozoa</taxon>
        <taxon>Arthropoda</taxon>
        <taxon>Chelicerata</taxon>
        <taxon>Arachnida</taxon>
        <taxon>Acari</taxon>
        <taxon>Parasitiformes</taxon>
        <taxon>Ixodida</taxon>
        <taxon>Ixodoidea</taxon>
        <taxon>Ixodidae</taxon>
        <taxon>Ixodinae</taxon>
        <taxon>Ixodes</taxon>
    </lineage>
</organism>
<keyword evidence="1" id="KW-0472">Membrane</keyword>
<feature type="transmembrane region" description="Helical" evidence="1">
    <location>
        <begin position="30"/>
        <end position="49"/>
    </location>
</feature>
<reference evidence="2" key="1">
    <citation type="submission" date="2019-12" db="EMBL/GenBank/DDBJ databases">
        <title>An insight into the sialome of adult female Ixodes ricinus ticks feeding for 6 days.</title>
        <authorList>
            <person name="Perner J."/>
            <person name="Ribeiro J.M.C."/>
        </authorList>
    </citation>
    <scope>NUCLEOTIDE SEQUENCE</scope>
    <source>
        <strain evidence="2">Semi-engorged</strain>
        <tissue evidence="2">Salivary glands</tissue>
    </source>
</reference>
<evidence type="ECO:0000256" key="1">
    <source>
        <dbReference type="SAM" id="Phobius"/>
    </source>
</evidence>
<sequence>MCHFYTFTRVVLCGSRLCVLGHHIHNSHRIVAVLPFCTCLCIISQYYLADIFMANLKFLQASKAWKTTQASLCHSTFTRLFSTQIYHSEKNSECVYFPTTSKP</sequence>
<keyword evidence="1" id="KW-0812">Transmembrane</keyword>
<accession>A0A6B0UG44</accession>
<keyword evidence="1" id="KW-1133">Transmembrane helix</keyword>
<protein>
    <submittedName>
        <fullName evidence="2">Uncharacterized protein</fullName>
    </submittedName>
</protein>
<proteinExistence type="predicted"/>
<dbReference type="EMBL" id="GIFC01006617">
    <property type="protein sequence ID" value="MXU88700.1"/>
    <property type="molecule type" value="Transcribed_RNA"/>
</dbReference>
<dbReference type="AlphaFoldDB" id="A0A6B0UG44"/>
<evidence type="ECO:0000313" key="2">
    <source>
        <dbReference type="EMBL" id="MXU88700.1"/>
    </source>
</evidence>